<gene>
    <name evidence="7" type="primary">PRRT1</name>
</gene>
<dbReference type="InterPro" id="IPR007593">
    <property type="entry name" value="CD225/Dispanin_fam"/>
</dbReference>
<evidence type="ECO:0000256" key="2">
    <source>
        <dbReference type="ARBA" id="ARBA00006843"/>
    </source>
</evidence>
<dbReference type="GeneTree" id="ENSGT00940000166893"/>
<evidence type="ECO:0000256" key="4">
    <source>
        <dbReference type="ARBA" id="ARBA00022989"/>
    </source>
</evidence>
<keyword evidence="8" id="KW-1185">Reference proteome</keyword>
<dbReference type="InterPro" id="IPR051423">
    <property type="entry name" value="CD225/Dispanin"/>
</dbReference>
<sequence length="175" mass="18793">MFFFSFTGLKDGGPQTSPPPYNPVQDAPCNGVPQGYPAAPPPPPMMMGTEGFMEETQFNGTSQGYTIQTHPPPGSILAGGFVHPGYPVQFQPCTAYVPVYPVGTVSTQIFLHPQLYPAGNRGALPGLTPPQMQPGVPVMEAWRPPHDYLPIAVLTTICCFWPTGIIAIIKAVQVR</sequence>
<keyword evidence="5 6" id="KW-0472">Membrane</keyword>
<dbReference type="eggNOG" id="ENOG502QWCK">
    <property type="taxonomic scope" value="Eukaryota"/>
</dbReference>
<dbReference type="Ensembl" id="ENSLACT00000000842.1">
    <property type="protein sequence ID" value="ENSLACP00000000834.1"/>
    <property type="gene ID" value="ENSLACG00000000748.1"/>
</dbReference>
<dbReference type="HOGENOM" id="CLU_096299_0_0_1"/>
<proteinExistence type="inferred from homology"/>
<keyword evidence="3 6" id="KW-0812">Transmembrane</keyword>
<feature type="transmembrane region" description="Helical" evidence="6">
    <location>
        <begin position="148"/>
        <end position="169"/>
    </location>
</feature>
<dbReference type="STRING" id="7897.ENSLACP00000000834"/>
<reference evidence="8" key="1">
    <citation type="submission" date="2011-08" db="EMBL/GenBank/DDBJ databases">
        <title>The draft genome of Latimeria chalumnae.</title>
        <authorList>
            <person name="Di Palma F."/>
            <person name="Alfoldi J."/>
            <person name="Johnson J."/>
            <person name="Berlin A."/>
            <person name="Gnerre S."/>
            <person name="Jaffe D."/>
            <person name="MacCallum I."/>
            <person name="Young S."/>
            <person name="Walker B.J."/>
            <person name="Lander E."/>
            <person name="Lindblad-Toh K."/>
        </authorList>
    </citation>
    <scope>NUCLEOTIDE SEQUENCE [LARGE SCALE GENOMIC DNA]</scope>
    <source>
        <strain evidence="8">Wild caught</strain>
    </source>
</reference>
<evidence type="ECO:0000313" key="8">
    <source>
        <dbReference type="Proteomes" id="UP000008672"/>
    </source>
</evidence>
<dbReference type="PANTHER" id="PTHR14948:SF21">
    <property type="entry name" value="PROLINE-RICH TRANSMEMBRANE PROTEIN 1"/>
    <property type="match status" value="1"/>
</dbReference>
<comment type="similarity">
    <text evidence="2">Belongs to the CD225/Dispanin family.</text>
</comment>
<dbReference type="InParanoid" id="H2ZTW3"/>
<comment type="subcellular location">
    <subcellularLocation>
        <location evidence="1">Membrane</location>
    </subcellularLocation>
</comment>
<evidence type="ECO:0000256" key="3">
    <source>
        <dbReference type="ARBA" id="ARBA00022692"/>
    </source>
</evidence>
<dbReference type="Pfam" id="PF04505">
    <property type="entry name" value="CD225"/>
    <property type="match status" value="1"/>
</dbReference>
<evidence type="ECO:0000256" key="1">
    <source>
        <dbReference type="ARBA" id="ARBA00004370"/>
    </source>
</evidence>
<dbReference type="EMBL" id="AFYH01276365">
    <property type="status" value="NOT_ANNOTATED_CDS"/>
    <property type="molecule type" value="Genomic_DNA"/>
</dbReference>
<dbReference type="PANTHER" id="PTHR14948">
    <property type="entry name" value="NG5"/>
    <property type="match status" value="1"/>
</dbReference>
<dbReference type="GO" id="GO:0016020">
    <property type="term" value="C:membrane"/>
    <property type="evidence" value="ECO:0007669"/>
    <property type="project" value="UniProtKB-SubCell"/>
</dbReference>
<dbReference type="OMA" id="FMEETQF"/>
<evidence type="ECO:0000313" key="7">
    <source>
        <dbReference type="Ensembl" id="ENSLACP00000000834.1"/>
    </source>
</evidence>
<dbReference type="Proteomes" id="UP000008672">
    <property type="component" value="Unassembled WGS sequence"/>
</dbReference>
<reference evidence="7" key="3">
    <citation type="submission" date="2025-09" db="UniProtKB">
        <authorList>
            <consortium name="Ensembl"/>
        </authorList>
    </citation>
    <scope>IDENTIFICATION</scope>
</reference>
<organism evidence="7 8">
    <name type="scientific">Latimeria chalumnae</name>
    <name type="common">Coelacanth</name>
    <dbReference type="NCBI Taxonomy" id="7897"/>
    <lineage>
        <taxon>Eukaryota</taxon>
        <taxon>Metazoa</taxon>
        <taxon>Chordata</taxon>
        <taxon>Craniata</taxon>
        <taxon>Vertebrata</taxon>
        <taxon>Euteleostomi</taxon>
        <taxon>Coelacanthiformes</taxon>
        <taxon>Coelacanthidae</taxon>
        <taxon>Latimeria</taxon>
    </lineage>
</organism>
<reference evidence="7" key="2">
    <citation type="submission" date="2025-08" db="UniProtKB">
        <authorList>
            <consortium name="Ensembl"/>
        </authorList>
    </citation>
    <scope>IDENTIFICATION</scope>
</reference>
<accession>H2ZTW3</accession>
<evidence type="ECO:0000256" key="5">
    <source>
        <dbReference type="ARBA" id="ARBA00023136"/>
    </source>
</evidence>
<name>H2ZTW3_LATCH</name>
<protein>
    <submittedName>
        <fullName evidence="7">Proline rich transmembrane protein 1</fullName>
    </submittedName>
</protein>
<keyword evidence="4 6" id="KW-1133">Transmembrane helix</keyword>
<dbReference type="AlphaFoldDB" id="H2ZTW3"/>
<evidence type="ECO:0000256" key="6">
    <source>
        <dbReference type="SAM" id="Phobius"/>
    </source>
</evidence>